<dbReference type="KEGG" id="fcy:FRACYDRAFT_239827"/>
<dbReference type="InParanoid" id="A0A1E7FAI0"/>
<organism evidence="3 4">
    <name type="scientific">Fragilariopsis cylindrus CCMP1102</name>
    <dbReference type="NCBI Taxonomy" id="635003"/>
    <lineage>
        <taxon>Eukaryota</taxon>
        <taxon>Sar</taxon>
        <taxon>Stramenopiles</taxon>
        <taxon>Ochrophyta</taxon>
        <taxon>Bacillariophyta</taxon>
        <taxon>Bacillariophyceae</taxon>
        <taxon>Bacillariophycidae</taxon>
        <taxon>Bacillariales</taxon>
        <taxon>Bacillariaceae</taxon>
        <taxon>Fragilariopsis</taxon>
    </lineage>
</organism>
<keyword evidence="4" id="KW-1185">Reference proteome</keyword>
<dbReference type="InterPro" id="IPR044200">
    <property type="entry name" value="At5g03900-like"/>
</dbReference>
<evidence type="ECO:0000313" key="3">
    <source>
        <dbReference type="EMBL" id="OEU15149.1"/>
    </source>
</evidence>
<feature type="transmembrane region" description="Helical" evidence="2">
    <location>
        <begin position="550"/>
        <end position="573"/>
    </location>
</feature>
<keyword evidence="2" id="KW-0472">Membrane</keyword>
<keyword evidence="2" id="KW-1133">Transmembrane helix</keyword>
<dbReference type="AlphaFoldDB" id="A0A1E7FAI0"/>
<feature type="transmembrane region" description="Helical" evidence="2">
    <location>
        <begin position="502"/>
        <end position="520"/>
    </location>
</feature>
<feature type="transmembrane region" description="Helical" evidence="2">
    <location>
        <begin position="241"/>
        <end position="260"/>
    </location>
</feature>
<sequence>MTQWPTHAHEREAPRLIVTMSRDIGGLFTRSGVREGDDDDDDNDDESYRMQILDYIKSSPENTVRPADLSRQLGLSINDASAELCFLLRIVGKGTSFHFEDVNVSGGSGVVKSMVFKFPADFDRKALRAQRQDEWKNTFRKITEISIKALKVLTAFGLIISTIIISVAALVALISIIVAAFISFSRGGNSRVVSRKLRNLTVTIRQLLLCYALFGPTDRTDDDTGQNNNNNFFREAAYDTWLVLSVCCGNPGSVFFWFRANNMRHRSRRRGWRDGTLSCPSLNNTESEGVNLLNRNTSVDEERSMRSPTCNNASQSQQQQTQGLLPSLVEFFFGPTMLSSTTQSDKWRLRSAVIVRKATDDISGSGSATPISLQDLAPFVDSPASSMDDAVQIISEGLSVVAYFNGVPCSSSTDGREQKDESKALFQFPELLSESYLDVRYDDPLMWERSIDGTNQSLKDFFYTTVNPSVDFSARLQVSSNTTIPKYLYEQRKVFSTLSRNQFSCCLLAATLNFFGVIWFNHSLEGGVLEQNLGRFGSILKVGFVPVLWFYARLFVIIPISRLVYFGACNELCRRRNQKRKQLALELKN</sequence>
<gene>
    <name evidence="3" type="ORF">FRACYDRAFT_239827</name>
</gene>
<evidence type="ECO:0000256" key="1">
    <source>
        <dbReference type="SAM" id="MobiDB-lite"/>
    </source>
</evidence>
<feature type="region of interest" description="Disordered" evidence="1">
    <location>
        <begin position="299"/>
        <end position="319"/>
    </location>
</feature>
<dbReference type="Proteomes" id="UP000095751">
    <property type="component" value="Unassembled WGS sequence"/>
</dbReference>
<reference evidence="3 4" key="1">
    <citation type="submission" date="2016-09" db="EMBL/GenBank/DDBJ databases">
        <title>Extensive genetic diversity and differential bi-allelic expression allows diatom success in the polar Southern Ocean.</title>
        <authorList>
            <consortium name="DOE Joint Genome Institute"/>
            <person name="Mock T."/>
            <person name="Otillar R.P."/>
            <person name="Strauss J."/>
            <person name="Dupont C."/>
            <person name="Frickenhaus S."/>
            <person name="Maumus F."/>
            <person name="Mcmullan M."/>
            <person name="Sanges R."/>
            <person name="Schmutz J."/>
            <person name="Toseland A."/>
            <person name="Valas R."/>
            <person name="Veluchamy A."/>
            <person name="Ward B.J."/>
            <person name="Allen A."/>
            <person name="Barry K."/>
            <person name="Falciatore A."/>
            <person name="Ferrante M."/>
            <person name="Fortunato A.E."/>
            <person name="Gloeckner G."/>
            <person name="Gruber A."/>
            <person name="Hipkin R."/>
            <person name="Janech M."/>
            <person name="Kroth P."/>
            <person name="Leese F."/>
            <person name="Lindquist E."/>
            <person name="Lyon B.R."/>
            <person name="Martin J."/>
            <person name="Mayer C."/>
            <person name="Parker M."/>
            <person name="Quesneville H."/>
            <person name="Raymond J."/>
            <person name="Uhlig C."/>
            <person name="Valentin K.U."/>
            <person name="Worden A.Z."/>
            <person name="Armbrust E.V."/>
            <person name="Bowler C."/>
            <person name="Green B."/>
            <person name="Moulton V."/>
            <person name="Van Oosterhout C."/>
            <person name="Grigoriev I."/>
        </authorList>
    </citation>
    <scope>NUCLEOTIDE SEQUENCE [LARGE SCALE GENOMIC DNA]</scope>
    <source>
        <strain evidence="3 4">CCMP1102</strain>
    </source>
</reference>
<feature type="transmembrane region" description="Helical" evidence="2">
    <location>
        <begin position="152"/>
        <end position="185"/>
    </location>
</feature>
<dbReference type="PANTHER" id="PTHR47380">
    <property type="entry name" value="OS02G0533000 PROTEIN"/>
    <property type="match status" value="1"/>
</dbReference>
<dbReference type="EMBL" id="KV784359">
    <property type="protein sequence ID" value="OEU15149.1"/>
    <property type="molecule type" value="Genomic_DNA"/>
</dbReference>
<proteinExistence type="predicted"/>
<protein>
    <submittedName>
        <fullName evidence="3">Uncharacterized protein</fullName>
    </submittedName>
</protein>
<dbReference type="PANTHER" id="PTHR47380:SF4">
    <property type="entry name" value="OS02G0533000 PROTEIN"/>
    <property type="match status" value="1"/>
</dbReference>
<evidence type="ECO:0000313" key="4">
    <source>
        <dbReference type="Proteomes" id="UP000095751"/>
    </source>
</evidence>
<evidence type="ECO:0000256" key="2">
    <source>
        <dbReference type="SAM" id="Phobius"/>
    </source>
</evidence>
<name>A0A1E7FAI0_9STRA</name>
<keyword evidence="2" id="KW-0812">Transmembrane</keyword>
<accession>A0A1E7FAI0</accession>
<dbReference type="OrthoDB" id="46904at2759"/>